<feature type="transmembrane region" description="Helical" evidence="1">
    <location>
        <begin position="42"/>
        <end position="69"/>
    </location>
</feature>
<organism evidence="2 3">
    <name type="scientific">Candidatus Intestinimonas pullistercoris</name>
    <dbReference type="NCBI Taxonomy" id="2838623"/>
    <lineage>
        <taxon>Bacteria</taxon>
        <taxon>Bacillati</taxon>
        <taxon>Bacillota</taxon>
        <taxon>Clostridia</taxon>
        <taxon>Eubacteriales</taxon>
        <taxon>Intestinimonas</taxon>
    </lineage>
</organism>
<feature type="transmembrane region" description="Helical" evidence="1">
    <location>
        <begin position="81"/>
        <end position="100"/>
    </location>
</feature>
<sequence length="193" mass="19851">MNEKIDVRRIAFLGLMTALVFAGNYARITLPVPVGGIPSFTLANILCVLSGLLFGPAGGIASGLGSALYDLTFPAWAAESWITFLTKGAMGLTAGVVVTLGRGGHRDQDASYGRCLAGAVAGCLAYYVLYYLKNFFYTGMLIGGLQAGAAAATLVALIPTSIFNGGLAILAAPPLALAVQKALNRSGLALHRA</sequence>
<feature type="transmembrane region" description="Helical" evidence="1">
    <location>
        <begin position="12"/>
        <end position="30"/>
    </location>
</feature>
<dbReference type="Gene3D" id="1.10.1760.20">
    <property type="match status" value="1"/>
</dbReference>
<reference evidence="2" key="1">
    <citation type="journal article" date="2021" name="PeerJ">
        <title>Extensive microbial diversity within the chicken gut microbiome revealed by metagenomics and culture.</title>
        <authorList>
            <person name="Gilroy R."/>
            <person name="Ravi A."/>
            <person name="Getino M."/>
            <person name="Pursley I."/>
            <person name="Horton D.L."/>
            <person name="Alikhan N.F."/>
            <person name="Baker D."/>
            <person name="Gharbi K."/>
            <person name="Hall N."/>
            <person name="Watson M."/>
            <person name="Adriaenssens E.M."/>
            <person name="Foster-Nyarko E."/>
            <person name="Jarju S."/>
            <person name="Secka A."/>
            <person name="Antonio M."/>
            <person name="Oren A."/>
            <person name="Chaudhuri R.R."/>
            <person name="La Ragione R."/>
            <person name="Hildebrand F."/>
            <person name="Pallen M.J."/>
        </authorList>
    </citation>
    <scope>NUCLEOTIDE SEQUENCE</scope>
    <source>
        <strain evidence="2">CHK186-1790</strain>
    </source>
</reference>
<name>A0A9D2T045_9FIRM</name>
<dbReference type="Proteomes" id="UP000823882">
    <property type="component" value="Unassembled WGS sequence"/>
</dbReference>
<feature type="transmembrane region" description="Helical" evidence="1">
    <location>
        <begin position="112"/>
        <end position="129"/>
    </location>
</feature>
<dbReference type="EMBL" id="DWWJ01000026">
    <property type="protein sequence ID" value="HJC40215.1"/>
    <property type="molecule type" value="Genomic_DNA"/>
</dbReference>
<dbReference type="InterPro" id="IPR009825">
    <property type="entry name" value="ECF_substrate-spec-like"/>
</dbReference>
<protein>
    <submittedName>
        <fullName evidence="2">ECF transporter S component</fullName>
    </submittedName>
</protein>
<dbReference type="GO" id="GO:0016020">
    <property type="term" value="C:membrane"/>
    <property type="evidence" value="ECO:0007669"/>
    <property type="project" value="InterPro"/>
</dbReference>
<keyword evidence="1" id="KW-0472">Membrane</keyword>
<dbReference type="AlphaFoldDB" id="A0A9D2T045"/>
<evidence type="ECO:0000313" key="3">
    <source>
        <dbReference type="Proteomes" id="UP000823882"/>
    </source>
</evidence>
<keyword evidence="1" id="KW-0812">Transmembrane</keyword>
<evidence type="ECO:0000256" key="1">
    <source>
        <dbReference type="SAM" id="Phobius"/>
    </source>
</evidence>
<reference evidence="2" key="2">
    <citation type="submission" date="2021-04" db="EMBL/GenBank/DDBJ databases">
        <authorList>
            <person name="Gilroy R."/>
        </authorList>
    </citation>
    <scope>NUCLEOTIDE SEQUENCE</scope>
    <source>
        <strain evidence="2">CHK186-1790</strain>
    </source>
</reference>
<keyword evidence="1" id="KW-1133">Transmembrane helix</keyword>
<gene>
    <name evidence="2" type="ORF">H9701_01495</name>
</gene>
<accession>A0A9D2T045</accession>
<proteinExistence type="predicted"/>
<comment type="caution">
    <text evidence="2">The sequence shown here is derived from an EMBL/GenBank/DDBJ whole genome shotgun (WGS) entry which is preliminary data.</text>
</comment>
<evidence type="ECO:0000313" key="2">
    <source>
        <dbReference type="EMBL" id="HJC40215.1"/>
    </source>
</evidence>
<feature type="transmembrane region" description="Helical" evidence="1">
    <location>
        <begin position="135"/>
        <end position="158"/>
    </location>
</feature>
<dbReference type="Pfam" id="PF07155">
    <property type="entry name" value="ECF-ribofla_trS"/>
    <property type="match status" value="1"/>
</dbReference>